<reference evidence="1 2" key="1">
    <citation type="submission" date="2018-10" db="EMBL/GenBank/DDBJ databases">
        <authorList>
            <person name="Ekblom R."/>
            <person name="Jareborg N."/>
        </authorList>
    </citation>
    <scope>NUCLEOTIDE SEQUENCE [LARGE SCALE GENOMIC DNA]</scope>
    <source>
        <tissue evidence="1">Muscle</tissue>
    </source>
</reference>
<organism evidence="1 2">
    <name type="scientific">Gulo gulo</name>
    <name type="common">Wolverine</name>
    <name type="synonym">Gluton</name>
    <dbReference type="NCBI Taxonomy" id="48420"/>
    <lineage>
        <taxon>Eukaryota</taxon>
        <taxon>Metazoa</taxon>
        <taxon>Chordata</taxon>
        <taxon>Craniata</taxon>
        <taxon>Vertebrata</taxon>
        <taxon>Euteleostomi</taxon>
        <taxon>Mammalia</taxon>
        <taxon>Eutheria</taxon>
        <taxon>Laurasiatheria</taxon>
        <taxon>Carnivora</taxon>
        <taxon>Caniformia</taxon>
        <taxon>Musteloidea</taxon>
        <taxon>Mustelidae</taxon>
        <taxon>Guloninae</taxon>
        <taxon>Gulo</taxon>
    </lineage>
</organism>
<protein>
    <submittedName>
        <fullName evidence="1">Uncharacterized protein</fullName>
    </submittedName>
</protein>
<name>A0A9X9M4D4_GULGU</name>
<gene>
    <name evidence="1" type="ORF">BN2614_LOCUS4</name>
</gene>
<keyword evidence="2" id="KW-1185">Reference proteome</keyword>
<proteinExistence type="predicted"/>
<dbReference type="EMBL" id="CYRY02042639">
    <property type="protein sequence ID" value="VCX36238.1"/>
    <property type="molecule type" value="Genomic_DNA"/>
</dbReference>
<evidence type="ECO:0000313" key="2">
    <source>
        <dbReference type="Proteomes" id="UP000269945"/>
    </source>
</evidence>
<evidence type="ECO:0000313" key="1">
    <source>
        <dbReference type="EMBL" id="VCX36238.1"/>
    </source>
</evidence>
<dbReference type="AlphaFoldDB" id="A0A9X9M4D4"/>
<dbReference type="Proteomes" id="UP000269945">
    <property type="component" value="Unassembled WGS sequence"/>
</dbReference>
<comment type="caution">
    <text evidence="1">The sequence shown here is derived from an EMBL/GenBank/DDBJ whole genome shotgun (WGS) entry which is preliminary data.</text>
</comment>
<sequence length="143" mass="15257">TRTARPSLFLRGAALSSLRPCPALCTWPRSHWHVGLSGPPARALGLCDPSLSTVRHLHLPLDARQARLRGTETGRQAGRCLSSAESPRELRGRGGFQQCKAAGGFCAGAVKADVMGLGNFARCSGPSRFQSTRKVRPLLSTPL</sequence>
<feature type="non-terminal residue" evidence="1">
    <location>
        <position position="1"/>
    </location>
</feature>
<accession>A0A9X9M4D4</accession>